<sequence length="81" mass="8435">MSLAEAAANAHSLAMAYASALGIEGTLSRVAPDDIETETRGRTPVFWCAVFEGVASGKLYDGPVVVRINLEAGNVKAIESP</sequence>
<proteinExistence type="predicted"/>
<organism evidence="1 2">
    <name type="scientific">Ideonella lacteola</name>
    <dbReference type="NCBI Taxonomy" id="2984193"/>
    <lineage>
        <taxon>Bacteria</taxon>
        <taxon>Pseudomonadati</taxon>
        <taxon>Pseudomonadota</taxon>
        <taxon>Betaproteobacteria</taxon>
        <taxon>Burkholderiales</taxon>
        <taxon>Sphaerotilaceae</taxon>
        <taxon>Ideonella</taxon>
    </lineage>
</organism>
<evidence type="ECO:0000313" key="1">
    <source>
        <dbReference type="EMBL" id="MEK8035005.1"/>
    </source>
</evidence>
<dbReference type="Proteomes" id="UP001371218">
    <property type="component" value="Unassembled WGS sequence"/>
</dbReference>
<dbReference type="EMBL" id="JBBUTG010000049">
    <property type="protein sequence ID" value="MEK8035005.1"/>
    <property type="molecule type" value="Genomic_DNA"/>
</dbReference>
<reference evidence="1 2" key="1">
    <citation type="submission" date="2024-04" db="EMBL/GenBank/DDBJ databases">
        <title>Novel species of the genus Ideonella isolated from streams.</title>
        <authorList>
            <person name="Lu H."/>
        </authorList>
    </citation>
    <scope>NUCLEOTIDE SEQUENCE [LARGE SCALE GENOMIC DNA]</scope>
    <source>
        <strain evidence="1 2">DXS29W</strain>
    </source>
</reference>
<evidence type="ECO:0008006" key="3">
    <source>
        <dbReference type="Google" id="ProtNLM"/>
    </source>
</evidence>
<name>A0ABU9BYE2_9BURK</name>
<keyword evidence="2" id="KW-1185">Reference proteome</keyword>
<evidence type="ECO:0000313" key="2">
    <source>
        <dbReference type="Proteomes" id="UP001371218"/>
    </source>
</evidence>
<protein>
    <recommendedName>
        <fullName evidence="3">PepSY domain-containing protein</fullName>
    </recommendedName>
</protein>
<gene>
    <name evidence="1" type="ORF">AACH06_29670</name>
</gene>
<comment type="caution">
    <text evidence="1">The sequence shown here is derived from an EMBL/GenBank/DDBJ whole genome shotgun (WGS) entry which is preliminary data.</text>
</comment>
<accession>A0ABU9BYE2</accession>
<dbReference type="RefSeq" id="WP_341429440.1">
    <property type="nucleotide sequence ID" value="NZ_JBBUTG010000049.1"/>
</dbReference>